<proteinExistence type="predicted"/>
<keyword evidence="2" id="KW-1185">Reference proteome</keyword>
<protein>
    <recommendedName>
        <fullName evidence="3">Transposase IS4-like domain-containing protein</fullName>
    </recommendedName>
</protein>
<dbReference type="SUPFAM" id="SSF53098">
    <property type="entry name" value="Ribonuclease H-like"/>
    <property type="match status" value="1"/>
</dbReference>
<evidence type="ECO:0000313" key="1">
    <source>
        <dbReference type="EMBL" id="SMP78999.1"/>
    </source>
</evidence>
<reference evidence="1 2" key="1">
    <citation type="submission" date="2017-05" db="EMBL/GenBank/DDBJ databases">
        <authorList>
            <person name="Varghese N."/>
            <person name="Submissions S."/>
        </authorList>
    </citation>
    <scope>NUCLEOTIDE SEQUENCE [LARGE SCALE GENOMIC DNA]</scope>
    <source>
        <strain evidence="1 2">DSM 26001</strain>
    </source>
</reference>
<evidence type="ECO:0008006" key="3">
    <source>
        <dbReference type="Google" id="ProtNLM"/>
    </source>
</evidence>
<dbReference type="EMBL" id="FXUL01000030">
    <property type="protein sequence ID" value="SMP78999.1"/>
    <property type="molecule type" value="Genomic_DNA"/>
</dbReference>
<sequence length="255" mass="27291">MRRGNRNQGGVSADQTRGRELSFSNGAALGQSPAAHGWRIRCLVHLRYDGAEVQWTPDARIGTPELRRPAGHVCAYDVCGHAASGAVGRARLLDVNPSTRGEAAIPESTRWIDGYERIAKMAAQLPATRLVLVADREVDFGALLGRAQTVNYPADLLIRARYDRKLQADDTQLFAALSQAPALGEVVSALTPGRGKKARAVTQSVSVVPSVMRLPSNQTTTLTVVQAMEHHSPQGDKPVLALADESVGQRSGTGK</sequence>
<comment type="caution">
    <text evidence="1">The sequence shown here is derived from an EMBL/GenBank/DDBJ whole genome shotgun (WGS) entry which is preliminary data.</text>
</comment>
<dbReference type="InterPro" id="IPR012337">
    <property type="entry name" value="RNaseH-like_sf"/>
</dbReference>
<dbReference type="Gene3D" id="3.90.350.10">
    <property type="entry name" value="Transposase Inhibitor Protein From Tn5, Chain A, domain 1"/>
    <property type="match status" value="1"/>
</dbReference>
<evidence type="ECO:0000313" key="2">
    <source>
        <dbReference type="Proteomes" id="UP001158049"/>
    </source>
</evidence>
<gene>
    <name evidence="1" type="ORF">SAMN06295970_13029</name>
</gene>
<name>A0ABY1QU00_9BURK</name>
<dbReference type="Proteomes" id="UP001158049">
    <property type="component" value="Unassembled WGS sequence"/>
</dbReference>
<organism evidence="1 2">
    <name type="scientific">Noviherbaspirillum suwonense</name>
    <dbReference type="NCBI Taxonomy" id="1224511"/>
    <lineage>
        <taxon>Bacteria</taxon>
        <taxon>Pseudomonadati</taxon>
        <taxon>Pseudomonadota</taxon>
        <taxon>Betaproteobacteria</taxon>
        <taxon>Burkholderiales</taxon>
        <taxon>Oxalobacteraceae</taxon>
        <taxon>Noviherbaspirillum</taxon>
    </lineage>
</organism>
<accession>A0ABY1QU00</accession>